<evidence type="ECO:0000313" key="1">
    <source>
        <dbReference type="EMBL" id="GMQ62713.1"/>
    </source>
</evidence>
<keyword evidence="2" id="KW-1185">Reference proteome</keyword>
<sequence>MEISNRLKAISDMVDNNSVIGDVGTDHGYIPIYLAKQHRIKHAIALDINKGPLEKAKKNIKEYNVENYVETRLSDGLKEINENEVDTIIIAGMGGTLIERILDDGSNIVCSVHKLILSPHSDTQCIRKKVHELYFTITKEKLIKDEGKYYNIICAEKGKEKKYDTIGYKYGKILIEEKVPLLKEKLQVEKSKYTQVLEILNRQNTENAIARKKEILSELNILEEVLGCL</sequence>
<name>A0ACB5ULC6_9FIRM</name>
<evidence type="ECO:0000313" key="2">
    <source>
        <dbReference type="Proteomes" id="UP001374599"/>
    </source>
</evidence>
<keyword evidence="1" id="KW-0808">Transferase</keyword>
<reference evidence="1" key="1">
    <citation type="submission" date="2023-09" db="EMBL/GenBank/DDBJ databases">
        <title>Vallitalea sediminicola and Vallitalea maricola sp. nov., anaerobic bacteria isolated from marine sediment.</title>
        <authorList>
            <person name="Hirano S."/>
            <person name="Maeda A."/>
            <person name="Terahara T."/>
            <person name="Mori K."/>
            <person name="Hamada M."/>
            <person name="Matsumoto R."/>
            <person name="Kobayashi T."/>
        </authorList>
    </citation>
    <scope>NUCLEOTIDE SEQUENCE</scope>
    <source>
        <strain evidence="1">AN17-2</strain>
    </source>
</reference>
<protein>
    <submittedName>
        <fullName evidence="1">Class I SAM-dependent methyltransferase</fullName>
    </submittedName>
</protein>
<organism evidence="1 2">
    <name type="scientific">Vallitalea maricola</name>
    <dbReference type="NCBI Taxonomy" id="3074433"/>
    <lineage>
        <taxon>Bacteria</taxon>
        <taxon>Bacillati</taxon>
        <taxon>Bacillota</taxon>
        <taxon>Clostridia</taxon>
        <taxon>Lachnospirales</taxon>
        <taxon>Vallitaleaceae</taxon>
        <taxon>Vallitalea</taxon>
    </lineage>
</organism>
<dbReference type="EMBL" id="BTPU01000028">
    <property type="protein sequence ID" value="GMQ62713.1"/>
    <property type="molecule type" value="Genomic_DNA"/>
</dbReference>
<keyword evidence="1" id="KW-0489">Methyltransferase</keyword>
<proteinExistence type="predicted"/>
<accession>A0ACB5ULC6</accession>
<gene>
    <name evidence="1" type="ORF">AN2V17_19450</name>
</gene>
<dbReference type="Proteomes" id="UP001374599">
    <property type="component" value="Unassembled WGS sequence"/>
</dbReference>
<comment type="caution">
    <text evidence="1">The sequence shown here is derived from an EMBL/GenBank/DDBJ whole genome shotgun (WGS) entry which is preliminary data.</text>
</comment>